<dbReference type="RefSeq" id="WP_376920943.1">
    <property type="nucleotide sequence ID" value="NZ_JBHRSW010000032.1"/>
</dbReference>
<reference evidence="3" key="1">
    <citation type="journal article" date="2019" name="Int. J. Syst. Evol. Microbiol.">
        <title>The Global Catalogue of Microorganisms (GCM) 10K type strain sequencing project: providing services to taxonomists for standard genome sequencing and annotation.</title>
        <authorList>
            <consortium name="The Broad Institute Genomics Platform"/>
            <consortium name="The Broad Institute Genome Sequencing Center for Infectious Disease"/>
            <person name="Wu L."/>
            <person name="Ma J."/>
        </authorList>
    </citation>
    <scope>NUCLEOTIDE SEQUENCE [LARGE SCALE GENOMIC DNA]</scope>
    <source>
        <strain evidence="3">KCTC 52473</strain>
    </source>
</reference>
<accession>A0ABV7FUA1</accession>
<dbReference type="InterPro" id="IPR045572">
    <property type="entry name" value="RE_endonuc_C"/>
</dbReference>
<evidence type="ECO:0000313" key="3">
    <source>
        <dbReference type="Proteomes" id="UP001595478"/>
    </source>
</evidence>
<protein>
    <recommendedName>
        <fullName evidence="1">Type III restriction enzyme C-terminal endonuclease domain-containing protein</fullName>
    </recommendedName>
</protein>
<evidence type="ECO:0000313" key="2">
    <source>
        <dbReference type="EMBL" id="MFC3122813.1"/>
    </source>
</evidence>
<proteinExistence type="predicted"/>
<sequence>MLYSEQLYFVVETKSSIFSDDIRASEQAKINCGIEHFKALRKDLNGKELDNPAKFVKADNFDTFSTHL</sequence>
<evidence type="ECO:0000259" key="1">
    <source>
        <dbReference type="Pfam" id="PF19778"/>
    </source>
</evidence>
<comment type="caution">
    <text evidence="2">The sequence shown here is derived from an EMBL/GenBank/DDBJ whole genome shotgun (WGS) entry which is preliminary data.</text>
</comment>
<keyword evidence="3" id="KW-1185">Reference proteome</keyword>
<dbReference type="Proteomes" id="UP001595478">
    <property type="component" value="Unassembled WGS sequence"/>
</dbReference>
<dbReference type="EMBL" id="JBHRSW010000032">
    <property type="protein sequence ID" value="MFC3122813.1"/>
    <property type="molecule type" value="Genomic_DNA"/>
</dbReference>
<dbReference type="Pfam" id="PF19778">
    <property type="entry name" value="RE_endonuc"/>
    <property type="match status" value="1"/>
</dbReference>
<organism evidence="2 3">
    <name type="scientific">Agaribacter flavus</name>
    <dbReference type="NCBI Taxonomy" id="1902781"/>
    <lineage>
        <taxon>Bacteria</taxon>
        <taxon>Pseudomonadati</taxon>
        <taxon>Pseudomonadota</taxon>
        <taxon>Gammaproteobacteria</taxon>
        <taxon>Alteromonadales</taxon>
        <taxon>Alteromonadaceae</taxon>
        <taxon>Agaribacter</taxon>
    </lineage>
</organism>
<gene>
    <name evidence="2" type="ORF">ACFOHL_14405</name>
</gene>
<feature type="domain" description="Type III restriction enzyme C-terminal endonuclease" evidence="1">
    <location>
        <begin position="5"/>
        <end position="41"/>
    </location>
</feature>
<name>A0ABV7FUA1_9ALTE</name>